<evidence type="ECO:0000256" key="2">
    <source>
        <dbReference type="ARBA" id="ARBA00022448"/>
    </source>
</evidence>
<keyword evidence="4 7" id="KW-0812">Transmembrane</keyword>
<dbReference type="CDD" id="cd06261">
    <property type="entry name" value="TM_PBP2"/>
    <property type="match status" value="1"/>
</dbReference>
<proteinExistence type="inferred from homology"/>
<dbReference type="SUPFAM" id="SSF161098">
    <property type="entry name" value="MetI-like"/>
    <property type="match status" value="1"/>
</dbReference>
<dbReference type="Pfam" id="PF00528">
    <property type="entry name" value="BPD_transp_1"/>
    <property type="match status" value="1"/>
</dbReference>
<evidence type="ECO:0000256" key="6">
    <source>
        <dbReference type="ARBA" id="ARBA00023136"/>
    </source>
</evidence>
<keyword evidence="2 7" id="KW-0813">Transport</keyword>
<feature type="transmembrane region" description="Helical" evidence="7">
    <location>
        <begin position="87"/>
        <end position="113"/>
    </location>
</feature>
<accession>A0A7W5GBR7</accession>
<protein>
    <submittedName>
        <fullName evidence="9">Raffinose/stachyose/melibiose transport system permease protein</fullName>
    </submittedName>
</protein>
<keyword evidence="6 7" id="KW-0472">Membrane</keyword>
<evidence type="ECO:0000256" key="4">
    <source>
        <dbReference type="ARBA" id="ARBA00022692"/>
    </source>
</evidence>
<keyword evidence="3" id="KW-1003">Cell membrane</keyword>
<name>A0A7W5GBR7_9BACL</name>
<evidence type="ECO:0000256" key="3">
    <source>
        <dbReference type="ARBA" id="ARBA00022475"/>
    </source>
</evidence>
<feature type="domain" description="ABC transmembrane type-1" evidence="8">
    <location>
        <begin position="88"/>
        <end position="279"/>
    </location>
</feature>
<dbReference type="RefSeq" id="WP_312890995.1">
    <property type="nucleotide sequence ID" value="NZ_CBCSLB010000014.1"/>
</dbReference>
<reference evidence="9 10" key="1">
    <citation type="submission" date="2020-08" db="EMBL/GenBank/DDBJ databases">
        <title>Genomic Encyclopedia of Type Strains, Phase III (KMG-III): the genomes of soil and plant-associated and newly described type strains.</title>
        <authorList>
            <person name="Whitman W."/>
        </authorList>
    </citation>
    <scope>NUCLEOTIDE SEQUENCE [LARGE SCALE GENOMIC DNA]</scope>
    <source>
        <strain evidence="9 10">CECT 8234</strain>
    </source>
</reference>
<dbReference type="PANTHER" id="PTHR43744">
    <property type="entry name" value="ABC TRANSPORTER PERMEASE PROTEIN MG189-RELATED-RELATED"/>
    <property type="match status" value="1"/>
</dbReference>
<comment type="caution">
    <text evidence="9">The sequence shown here is derived from an EMBL/GenBank/DDBJ whole genome shotgun (WGS) entry which is preliminary data.</text>
</comment>
<dbReference type="InterPro" id="IPR000515">
    <property type="entry name" value="MetI-like"/>
</dbReference>
<dbReference type="AlphaFoldDB" id="A0A7W5GBR7"/>
<dbReference type="GO" id="GO:0055085">
    <property type="term" value="P:transmembrane transport"/>
    <property type="evidence" value="ECO:0007669"/>
    <property type="project" value="InterPro"/>
</dbReference>
<organism evidence="9 10">
    <name type="scientific">Paenibacillus endophyticus</name>
    <dbReference type="NCBI Taxonomy" id="1294268"/>
    <lineage>
        <taxon>Bacteria</taxon>
        <taxon>Bacillati</taxon>
        <taxon>Bacillota</taxon>
        <taxon>Bacilli</taxon>
        <taxon>Bacillales</taxon>
        <taxon>Paenibacillaceae</taxon>
        <taxon>Paenibacillus</taxon>
    </lineage>
</organism>
<evidence type="ECO:0000256" key="1">
    <source>
        <dbReference type="ARBA" id="ARBA00004651"/>
    </source>
</evidence>
<keyword evidence="5 7" id="KW-1133">Transmembrane helix</keyword>
<comment type="similarity">
    <text evidence="7">Belongs to the binding-protein-dependent transport system permease family.</text>
</comment>
<dbReference type="PROSITE" id="PS50928">
    <property type="entry name" value="ABC_TM1"/>
    <property type="match status" value="1"/>
</dbReference>
<dbReference type="Gene3D" id="1.10.3720.10">
    <property type="entry name" value="MetI-like"/>
    <property type="match status" value="1"/>
</dbReference>
<evidence type="ECO:0000259" key="8">
    <source>
        <dbReference type="PROSITE" id="PS50928"/>
    </source>
</evidence>
<evidence type="ECO:0000256" key="5">
    <source>
        <dbReference type="ARBA" id="ARBA00022989"/>
    </source>
</evidence>
<feature type="transmembrane region" description="Helical" evidence="7">
    <location>
        <begin position="27"/>
        <end position="48"/>
    </location>
</feature>
<keyword evidence="10" id="KW-1185">Reference proteome</keyword>
<dbReference type="InterPro" id="IPR035906">
    <property type="entry name" value="MetI-like_sf"/>
</dbReference>
<feature type="transmembrane region" description="Helical" evidence="7">
    <location>
        <begin position="125"/>
        <end position="147"/>
    </location>
</feature>
<dbReference type="GO" id="GO:0005886">
    <property type="term" value="C:plasma membrane"/>
    <property type="evidence" value="ECO:0007669"/>
    <property type="project" value="UniProtKB-SubCell"/>
</dbReference>
<feature type="transmembrane region" description="Helical" evidence="7">
    <location>
        <begin position="258"/>
        <end position="279"/>
    </location>
</feature>
<evidence type="ECO:0000313" key="9">
    <source>
        <dbReference type="EMBL" id="MBB3154105.1"/>
    </source>
</evidence>
<dbReference type="PANTHER" id="PTHR43744:SF8">
    <property type="entry name" value="SN-GLYCEROL-3-PHOSPHATE TRANSPORT SYSTEM PERMEASE PROTEIN UGPE"/>
    <property type="match status" value="1"/>
</dbReference>
<dbReference type="Proteomes" id="UP000518605">
    <property type="component" value="Unassembled WGS sequence"/>
</dbReference>
<dbReference type="EMBL" id="JACHXW010000014">
    <property type="protein sequence ID" value="MBB3154105.1"/>
    <property type="molecule type" value="Genomic_DNA"/>
</dbReference>
<gene>
    <name evidence="9" type="ORF">FHS16_004181</name>
</gene>
<feature type="transmembrane region" description="Helical" evidence="7">
    <location>
        <begin position="159"/>
        <end position="179"/>
    </location>
</feature>
<sequence>MEALSAKTHREVNKARKKDAASPALKAILHIVLWGVALLQIFPLIWLINYSFLKSGDFFGSGILKWPKSFEWNNYVNAFTYGSVPRFLLNSLFITTITILVAAFLALMLSYAFTRMQWKLRGPAMAFIMLGMIVPIHATLLPNFILFDKLSLIDNPLSLILPYIAFSLPISLLILSGFLETIPRSIEESAVMDGCSVFGVIFRIIMPITKPAIATVCIMNFISWWNEFIMANTFLTSETFKTLPFSIMKFTGQYSSNYGAQFAVMAIIALPTVIIYLMFTEQMSRGITAGAVKG</sequence>
<feature type="transmembrane region" description="Helical" evidence="7">
    <location>
        <begin position="200"/>
        <end position="225"/>
    </location>
</feature>
<comment type="subcellular location">
    <subcellularLocation>
        <location evidence="1 7">Cell membrane</location>
        <topology evidence="1 7">Multi-pass membrane protein</topology>
    </subcellularLocation>
</comment>
<evidence type="ECO:0000256" key="7">
    <source>
        <dbReference type="RuleBase" id="RU363032"/>
    </source>
</evidence>
<evidence type="ECO:0000313" key="10">
    <source>
        <dbReference type="Proteomes" id="UP000518605"/>
    </source>
</evidence>